<evidence type="ECO:0000313" key="2">
    <source>
        <dbReference type="EMBL" id="KAG2551391.1"/>
    </source>
</evidence>
<dbReference type="Proteomes" id="UP000823388">
    <property type="component" value="Chromosome 9K"/>
</dbReference>
<dbReference type="AlphaFoldDB" id="A0A8T0NN72"/>
<evidence type="ECO:0000313" key="3">
    <source>
        <dbReference type="Proteomes" id="UP000823388"/>
    </source>
</evidence>
<feature type="region of interest" description="Disordered" evidence="1">
    <location>
        <begin position="25"/>
        <end position="103"/>
    </location>
</feature>
<keyword evidence="3" id="KW-1185">Reference proteome</keyword>
<reference evidence="2" key="1">
    <citation type="submission" date="2020-05" db="EMBL/GenBank/DDBJ databases">
        <title>WGS assembly of Panicum virgatum.</title>
        <authorList>
            <person name="Lovell J.T."/>
            <person name="Jenkins J."/>
            <person name="Shu S."/>
            <person name="Juenger T.E."/>
            <person name="Schmutz J."/>
        </authorList>
    </citation>
    <scope>NUCLEOTIDE SEQUENCE</scope>
    <source>
        <strain evidence="2">AP13</strain>
    </source>
</reference>
<sequence>MGPTQNINLSIHPLHKQISPRLSPYHIPTAVRSPSAGRTPTPSSTPPGAPSLGPVTSGRHPPRRCCGRTQTSSSKPAAACSPAASSLMPSARGRPPTPEAASSSAASLPLTSILLSHADAGRMFVGALFAASRHFGVAADRLLPPWCPEAVAGAPPWAAASSTAGHTPARAS</sequence>
<organism evidence="2 3">
    <name type="scientific">Panicum virgatum</name>
    <name type="common">Blackwell switchgrass</name>
    <dbReference type="NCBI Taxonomy" id="38727"/>
    <lineage>
        <taxon>Eukaryota</taxon>
        <taxon>Viridiplantae</taxon>
        <taxon>Streptophyta</taxon>
        <taxon>Embryophyta</taxon>
        <taxon>Tracheophyta</taxon>
        <taxon>Spermatophyta</taxon>
        <taxon>Magnoliopsida</taxon>
        <taxon>Liliopsida</taxon>
        <taxon>Poales</taxon>
        <taxon>Poaceae</taxon>
        <taxon>PACMAD clade</taxon>
        <taxon>Panicoideae</taxon>
        <taxon>Panicodae</taxon>
        <taxon>Paniceae</taxon>
        <taxon>Panicinae</taxon>
        <taxon>Panicum</taxon>
        <taxon>Panicum sect. Hiantes</taxon>
    </lineage>
</organism>
<gene>
    <name evidence="2" type="ORF">PVAP13_9KG388801</name>
</gene>
<feature type="compositionally biased region" description="Low complexity" evidence="1">
    <location>
        <begin position="32"/>
        <end position="42"/>
    </location>
</feature>
<accession>A0A8T0NN72</accession>
<feature type="compositionally biased region" description="Low complexity" evidence="1">
    <location>
        <begin position="72"/>
        <end position="91"/>
    </location>
</feature>
<name>A0A8T0NN72_PANVG</name>
<comment type="caution">
    <text evidence="2">The sequence shown here is derived from an EMBL/GenBank/DDBJ whole genome shotgun (WGS) entry which is preliminary data.</text>
</comment>
<dbReference type="EMBL" id="CM029053">
    <property type="protein sequence ID" value="KAG2551391.1"/>
    <property type="molecule type" value="Genomic_DNA"/>
</dbReference>
<protein>
    <submittedName>
        <fullName evidence="2">Uncharacterized protein</fullName>
    </submittedName>
</protein>
<proteinExistence type="predicted"/>
<evidence type="ECO:0000256" key="1">
    <source>
        <dbReference type="SAM" id="MobiDB-lite"/>
    </source>
</evidence>